<evidence type="ECO:0000313" key="1">
    <source>
        <dbReference type="EMBL" id="KIK61803.1"/>
    </source>
</evidence>
<organism evidence="1 2">
    <name type="scientific">Collybiopsis luxurians FD-317 M1</name>
    <dbReference type="NCBI Taxonomy" id="944289"/>
    <lineage>
        <taxon>Eukaryota</taxon>
        <taxon>Fungi</taxon>
        <taxon>Dikarya</taxon>
        <taxon>Basidiomycota</taxon>
        <taxon>Agaricomycotina</taxon>
        <taxon>Agaricomycetes</taxon>
        <taxon>Agaricomycetidae</taxon>
        <taxon>Agaricales</taxon>
        <taxon>Marasmiineae</taxon>
        <taxon>Omphalotaceae</taxon>
        <taxon>Collybiopsis</taxon>
        <taxon>Collybiopsis luxurians</taxon>
    </lineage>
</organism>
<keyword evidence="2" id="KW-1185">Reference proteome</keyword>
<dbReference type="Proteomes" id="UP000053593">
    <property type="component" value="Unassembled WGS sequence"/>
</dbReference>
<reference evidence="1 2" key="1">
    <citation type="submission" date="2014-04" db="EMBL/GenBank/DDBJ databases">
        <title>Evolutionary Origins and Diversification of the Mycorrhizal Mutualists.</title>
        <authorList>
            <consortium name="DOE Joint Genome Institute"/>
            <consortium name="Mycorrhizal Genomics Consortium"/>
            <person name="Kohler A."/>
            <person name="Kuo A."/>
            <person name="Nagy L.G."/>
            <person name="Floudas D."/>
            <person name="Copeland A."/>
            <person name="Barry K.W."/>
            <person name="Cichocki N."/>
            <person name="Veneault-Fourrey C."/>
            <person name="LaButti K."/>
            <person name="Lindquist E.A."/>
            <person name="Lipzen A."/>
            <person name="Lundell T."/>
            <person name="Morin E."/>
            <person name="Murat C."/>
            <person name="Riley R."/>
            <person name="Ohm R."/>
            <person name="Sun H."/>
            <person name="Tunlid A."/>
            <person name="Henrissat B."/>
            <person name="Grigoriev I.V."/>
            <person name="Hibbett D.S."/>
            <person name="Martin F."/>
        </authorList>
    </citation>
    <scope>NUCLEOTIDE SEQUENCE [LARGE SCALE GENOMIC DNA]</scope>
    <source>
        <strain evidence="1 2">FD-317 M1</strain>
    </source>
</reference>
<dbReference type="AlphaFoldDB" id="A0A0D0CZ63"/>
<sequence length="90" mass="10400">MQVIADRARRNFTPDEALKRLSQLLQNRDPLRRPDLSVWSTTVRQRNSVILTGAYRGPKRSLPDTFLFDEVLSVCHLPFACLVVHITERP</sequence>
<gene>
    <name evidence="1" type="ORF">GYMLUDRAFT_42849</name>
</gene>
<name>A0A0D0CZ63_9AGAR</name>
<dbReference type="EMBL" id="KN834770">
    <property type="protein sequence ID" value="KIK61803.1"/>
    <property type="molecule type" value="Genomic_DNA"/>
</dbReference>
<protein>
    <submittedName>
        <fullName evidence="1">Uncharacterized protein</fullName>
    </submittedName>
</protein>
<proteinExistence type="predicted"/>
<evidence type="ECO:0000313" key="2">
    <source>
        <dbReference type="Proteomes" id="UP000053593"/>
    </source>
</evidence>
<dbReference type="HOGENOM" id="CLU_2441082_0_0_1"/>
<accession>A0A0D0CZ63</accession>